<dbReference type="Gene3D" id="3.40.50.300">
    <property type="entry name" value="P-loop containing nucleotide triphosphate hydrolases"/>
    <property type="match status" value="1"/>
</dbReference>
<evidence type="ECO:0000256" key="10">
    <source>
        <dbReference type="ARBA" id="ARBA00048116"/>
    </source>
</evidence>
<evidence type="ECO:0000256" key="8">
    <source>
        <dbReference type="ARBA" id="ARBA00022975"/>
    </source>
</evidence>
<keyword evidence="3" id="KW-0963">Cytoplasm</keyword>
<dbReference type="EMBL" id="JALJOV010001606">
    <property type="protein sequence ID" value="KAK9845603.1"/>
    <property type="molecule type" value="Genomic_DNA"/>
</dbReference>
<dbReference type="AlphaFoldDB" id="A0AAW1SH28"/>
<name>A0AAW1SH28_9CHLO</name>
<keyword evidence="6 11" id="KW-0418">Kinase</keyword>
<evidence type="ECO:0000256" key="2">
    <source>
        <dbReference type="ARBA" id="ARBA00012955"/>
    </source>
</evidence>
<dbReference type="CDD" id="cd01428">
    <property type="entry name" value="ADK"/>
    <property type="match status" value="1"/>
</dbReference>
<dbReference type="GO" id="GO:0004017">
    <property type="term" value="F:AMP kinase activity"/>
    <property type="evidence" value="ECO:0007669"/>
    <property type="project" value="UniProtKB-EC"/>
</dbReference>
<dbReference type="InterPro" id="IPR006266">
    <property type="entry name" value="UMP_CMP_kinase"/>
</dbReference>
<dbReference type="GO" id="GO:0006221">
    <property type="term" value="P:pyrimidine nucleotide biosynthetic process"/>
    <property type="evidence" value="ECO:0007669"/>
    <property type="project" value="UniProtKB-KW"/>
</dbReference>
<keyword evidence="4 11" id="KW-0808">Transferase</keyword>
<keyword evidence="9" id="KW-0539">Nucleus</keyword>
<protein>
    <recommendedName>
        <fullName evidence="2">adenylate kinase</fullName>
        <ecNumber evidence="2">2.7.4.3</ecNumber>
    </recommendedName>
</protein>
<comment type="similarity">
    <text evidence="1 11">Belongs to the adenylate kinase family.</text>
</comment>
<keyword evidence="8" id="KW-0665">Pyrimidine biosynthesis</keyword>
<evidence type="ECO:0000256" key="6">
    <source>
        <dbReference type="ARBA" id="ARBA00022777"/>
    </source>
</evidence>
<evidence type="ECO:0000256" key="11">
    <source>
        <dbReference type="RuleBase" id="RU003330"/>
    </source>
</evidence>
<keyword evidence="13" id="KW-1185">Reference proteome</keyword>
<evidence type="ECO:0000256" key="5">
    <source>
        <dbReference type="ARBA" id="ARBA00022741"/>
    </source>
</evidence>
<dbReference type="InterPro" id="IPR000850">
    <property type="entry name" value="Adenylat/UMP-CMP_kin"/>
</dbReference>
<dbReference type="PANTHER" id="PTHR23359">
    <property type="entry name" value="NUCLEOTIDE KINASE"/>
    <property type="match status" value="1"/>
</dbReference>
<evidence type="ECO:0000313" key="13">
    <source>
        <dbReference type="Proteomes" id="UP001485043"/>
    </source>
</evidence>
<keyword evidence="7" id="KW-0067">ATP-binding</keyword>
<dbReference type="HAMAP" id="MF_00235">
    <property type="entry name" value="Adenylate_kinase_Adk"/>
    <property type="match status" value="1"/>
</dbReference>
<evidence type="ECO:0000256" key="7">
    <source>
        <dbReference type="ARBA" id="ARBA00022840"/>
    </source>
</evidence>
<comment type="caution">
    <text evidence="12">The sequence shown here is derived from an EMBL/GenBank/DDBJ whole genome shotgun (WGS) entry which is preliminary data.</text>
</comment>
<dbReference type="InterPro" id="IPR033690">
    <property type="entry name" value="Adenylat_kinase_CS"/>
</dbReference>
<dbReference type="PRINTS" id="PR00094">
    <property type="entry name" value="ADENYLTKNASE"/>
</dbReference>
<dbReference type="GO" id="GO:0006207">
    <property type="term" value="P:'de novo' pyrimidine nucleobase biosynthetic process"/>
    <property type="evidence" value="ECO:0007669"/>
    <property type="project" value="InterPro"/>
</dbReference>
<dbReference type="GO" id="GO:0005524">
    <property type="term" value="F:ATP binding"/>
    <property type="evidence" value="ECO:0007669"/>
    <property type="project" value="UniProtKB-KW"/>
</dbReference>
<organism evidence="12 13">
    <name type="scientific">Apatococcus fuscideae</name>
    <dbReference type="NCBI Taxonomy" id="2026836"/>
    <lineage>
        <taxon>Eukaryota</taxon>
        <taxon>Viridiplantae</taxon>
        <taxon>Chlorophyta</taxon>
        <taxon>core chlorophytes</taxon>
        <taxon>Trebouxiophyceae</taxon>
        <taxon>Chlorellales</taxon>
        <taxon>Chlorellaceae</taxon>
        <taxon>Apatococcus</taxon>
    </lineage>
</organism>
<evidence type="ECO:0000256" key="9">
    <source>
        <dbReference type="ARBA" id="ARBA00023242"/>
    </source>
</evidence>
<evidence type="ECO:0000256" key="3">
    <source>
        <dbReference type="ARBA" id="ARBA00022490"/>
    </source>
</evidence>
<proteinExistence type="inferred from homology"/>
<dbReference type="PROSITE" id="PS00113">
    <property type="entry name" value="ADENYLATE_KINASE"/>
    <property type="match status" value="1"/>
</dbReference>
<evidence type="ECO:0000313" key="12">
    <source>
        <dbReference type="EMBL" id="KAK9845603.1"/>
    </source>
</evidence>
<dbReference type="SUPFAM" id="SSF52540">
    <property type="entry name" value="P-loop containing nucleoside triphosphate hydrolases"/>
    <property type="match status" value="1"/>
</dbReference>
<sequence length="481" mass="51693">MSFRSVTWVSRQLRSALQGSTAAALQRDSASLASQQVTWSRMSFGAGLAAAGLATFVTSLPQADCAPAMEKGQAPPINLAKAGFAVPKTSRKIVFVLGGPGSGKGTQCSRLVAEYDLVHLSAGDLLRAHMKSGTTDGQMVADMIKNGQIVPSYVTVNLLDKAMADSGKTQFLIDGFPRNEENRAAFEKTGMEPEFILFFNCPEAVMEKRLMGRNEGRTDDNAETIRKRFKVFLESSMPIIDYYNKQGKVRKVDADRDPSTVFIVDLLRSNGVLGPRGCRKATHIGTGLVYLLFWPLYSPGPSAKFVCATVPGLATFYFWMVGIGACRDKSLLERSTRSGQRQELLKGPLWYGLAHTLLTVAFWRTSPSGITAIAMLCAGDGAAEGFGRRYGRGNPLPHNSQKTWAGSTACLIFGFLAAVAYIQTAAYLGLLQPQQPFGSIVATSAIVSLASAAAESLPVGEWDNVVISLVAATSARLLYGC</sequence>
<evidence type="ECO:0000256" key="1">
    <source>
        <dbReference type="ARBA" id="ARBA00007220"/>
    </source>
</evidence>
<dbReference type="EC" id="2.7.4.3" evidence="2"/>
<reference evidence="12 13" key="1">
    <citation type="journal article" date="2024" name="Nat. Commun.">
        <title>Phylogenomics reveals the evolutionary origins of lichenization in chlorophyte algae.</title>
        <authorList>
            <person name="Puginier C."/>
            <person name="Libourel C."/>
            <person name="Otte J."/>
            <person name="Skaloud P."/>
            <person name="Haon M."/>
            <person name="Grisel S."/>
            <person name="Petersen M."/>
            <person name="Berrin J.G."/>
            <person name="Delaux P.M."/>
            <person name="Dal Grande F."/>
            <person name="Keller J."/>
        </authorList>
    </citation>
    <scope>NUCLEOTIDE SEQUENCE [LARGE SCALE GENOMIC DNA]</scope>
    <source>
        <strain evidence="12 13">SAG 2523</strain>
    </source>
</reference>
<dbReference type="NCBIfam" id="TIGR01359">
    <property type="entry name" value="UMP_CMP_kin_fam"/>
    <property type="match status" value="1"/>
</dbReference>
<dbReference type="Proteomes" id="UP001485043">
    <property type="component" value="Unassembled WGS sequence"/>
</dbReference>
<dbReference type="Pfam" id="PF00406">
    <property type="entry name" value="ADK"/>
    <property type="match status" value="1"/>
</dbReference>
<gene>
    <name evidence="12" type="ORF">WJX84_007670</name>
</gene>
<evidence type="ECO:0000256" key="4">
    <source>
        <dbReference type="ARBA" id="ARBA00022679"/>
    </source>
</evidence>
<accession>A0AAW1SH28</accession>
<comment type="catalytic activity">
    <reaction evidence="10">
        <text>UMP + ATP = UDP + ADP</text>
        <dbReference type="Rhea" id="RHEA:24400"/>
        <dbReference type="ChEBI" id="CHEBI:30616"/>
        <dbReference type="ChEBI" id="CHEBI:57865"/>
        <dbReference type="ChEBI" id="CHEBI:58223"/>
        <dbReference type="ChEBI" id="CHEBI:456216"/>
        <dbReference type="EC" id="2.7.4.14"/>
    </reaction>
</comment>
<keyword evidence="5" id="KW-0547">Nucleotide-binding</keyword>
<dbReference type="InterPro" id="IPR027417">
    <property type="entry name" value="P-loop_NTPase"/>
</dbReference>